<dbReference type="PANTHER" id="PTHR43428">
    <property type="entry name" value="ARSENATE REDUCTASE"/>
    <property type="match status" value="1"/>
</dbReference>
<dbReference type="InterPro" id="IPR023485">
    <property type="entry name" value="Ptyr_pPase"/>
</dbReference>
<proteinExistence type="predicted"/>
<dbReference type="SMART" id="SM00226">
    <property type="entry name" value="LMWPc"/>
    <property type="match status" value="1"/>
</dbReference>
<dbReference type="SUPFAM" id="SSF52788">
    <property type="entry name" value="Phosphotyrosine protein phosphatases I"/>
    <property type="match status" value="1"/>
</dbReference>
<accession>A0A849SJI2</accession>
<keyword evidence="1" id="KW-0059">Arsenical resistance</keyword>
<gene>
    <name evidence="3" type="ORF">HOP12_00875</name>
</gene>
<dbReference type="Pfam" id="PF01451">
    <property type="entry name" value="LMWPc"/>
    <property type="match status" value="1"/>
</dbReference>
<evidence type="ECO:0000313" key="3">
    <source>
        <dbReference type="EMBL" id="NOT32704.1"/>
    </source>
</evidence>
<evidence type="ECO:0000256" key="1">
    <source>
        <dbReference type="ARBA" id="ARBA00022849"/>
    </source>
</evidence>
<evidence type="ECO:0000313" key="4">
    <source>
        <dbReference type="Proteomes" id="UP000580839"/>
    </source>
</evidence>
<dbReference type="Proteomes" id="UP000580839">
    <property type="component" value="Unassembled WGS sequence"/>
</dbReference>
<feature type="domain" description="Phosphotyrosine protein phosphatase I" evidence="2">
    <location>
        <begin position="9"/>
        <end position="137"/>
    </location>
</feature>
<reference evidence="3 4" key="1">
    <citation type="submission" date="2020-04" db="EMBL/GenBank/DDBJ databases">
        <title>Metagenomic profiling of ammonia- and methane-oxidizing microorganisms in a Dutch drinking water treatment plant.</title>
        <authorList>
            <person name="Poghosyan L."/>
            <person name="Leucker S."/>
        </authorList>
    </citation>
    <scope>NUCLEOTIDE SEQUENCE [LARGE SCALE GENOMIC DNA]</scope>
    <source>
        <strain evidence="3">S-RSF-IL-03</strain>
    </source>
</reference>
<comment type="caution">
    <text evidence="3">The sequence shown here is derived from an EMBL/GenBank/DDBJ whole genome shotgun (WGS) entry which is preliminary data.</text>
</comment>
<dbReference type="EMBL" id="JABFRW010000008">
    <property type="protein sequence ID" value="NOT32704.1"/>
    <property type="molecule type" value="Genomic_DNA"/>
</dbReference>
<evidence type="ECO:0000259" key="2">
    <source>
        <dbReference type="SMART" id="SM00226"/>
    </source>
</evidence>
<dbReference type="AlphaFoldDB" id="A0A849SJI2"/>
<dbReference type="PANTHER" id="PTHR43428:SF1">
    <property type="entry name" value="ARSENATE REDUCTASE"/>
    <property type="match status" value="1"/>
</dbReference>
<dbReference type="Gene3D" id="3.40.50.2300">
    <property type="match status" value="1"/>
</dbReference>
<dbReference type="GO" id="GO:0046685">
    <property type="term" value="P:response to arsenic-containing substance"/>
    <property type="evidence" value="ECO:0007669"/>
    <property type="project" value="UniProtKB-KW"/>
</dbReference>
<organism evidence="3 4">
    <name type="scientific">Eiseniibacteriota bacterium</name>
    <dbReference type="NCBI Taxonomy" id="2212470"/>
    <lineage>
        <taxon>Bacteria</taxon>
        <taxon>Candidatus Eiseniibacteriota</taxon>
    </lineage>
</organism>
<dbReference type="InterPro" id="IPR036196">
    <property type="entry name" value="Ptyr_pPase_sf"/>
</dbReference>
<sequence length="139" mass="15228">MTRPPELALFVCVHNSARSQIAEGFARALAPVGVRVMSAGIQPSHVNPLAVEVMKEVGIDITAQTSKTLDAVPWKEADTVITLCGEAHEVCPNVEATVRRVHWPLPDPAAASENARLEAFREARDEIRWRVASLWPRGD</sequence>
<dbReference type="CDD" id="cd16345">
    <property type="entry name" value="LMWP_ArsC"/>
    <property type="match status" value="1"/>
</dbReference>
<name>A0A849SJI2_UNCEI</name>
<protein>
    <submittedName>
        <fullName evidence="3">Arsenate reductase ArsC</fullName>
    </submittedName>
</protein>